<dbReference type="InterPro" id="IPR004367">
    <property type="entry name" value="Cyclin_C-dom"/>
</dbReference>
<dbReference type="GeneID" id="25910462"/>
<dbReference type="SMART" id="SM00385">
    <property type="entry name" value="CYCLIN"/>
    <property type="match status" value="1"/>
</dbReference>
<dbReference type="Proteomes" id="UP000054560">
    <property type="component" value="Unassembled WGS sequence"/>
</dbReference>
<protein>
    <recommendedName>
        <fullName evidence="3">Cyclin-like domain-containing protein</fullName>
    </recommendedName>
</protein>
<comment type="similarity">
    <text evidence="2">Belongs to the cyclin family.</text>
</comment>
<dbReference type="EMBL" id="KQ242689">
    <property type="protein sequence ID" value="KNC77583.1"/>
    <property type="molecule type" value="Genomic_DNA"/>
</dbReference>
<accession>A0A0L0FNN4</accession>
<dbReference type="FunFam" id="1.10.472.10:FF:000006">
    <property type="entry name" value="Cyclin I"/>
    <property type="match status" value="1"/>
</dbReference>
<sequence length="303" mass="34409">MAVGSTAVAPGRRFSPTGTQTVVIKEKLRSCNSKPLKITRTSTFGLSSQFKHLSVDSFEQLTRPEGSKMLFNICEKQTQFLANPQYLTRVQKGDIEEGMRRDIVEWMYKLNVHFEYLHETFAVAVNLFDRFLSQVKVKPLHLQLIAATSLLLAAKIQEAWNTHPAYNDLVPAGNYSFSACDLQKMEKLIITKLSWNLNPVTPHVVLHQLMRFVGMKNESARAKVIEEGENLVNSCLLESHFMIFRPSTLAACVAMMALNEMGELEQNDKTLRQILFLTSTKPEIYNQCTDDLKRIRINVTPAL</sequence>
<dbReference type="Pfam" id="PF02984">
    <property type="entry name" value="Cyclin_C"/>
    <property type="match status" value="1"/>
</dbReference>
<dbReference type="AlphaFoldDB" id="A0A0L0FNN4"/>
<evidence type="ECO:0000256" key="2">
    <source>
        <dbReference type="RuleBase" id="RU000383"/>
    </source>
</evidence>
<evidence type="ECO:0000259" key="3">
    <source>
        <dbReference type="SMART" id="SM00385"/>
    </source>
</evidence>
<dbReference type="RefSeq" id="XP_014151485.1">
    <property type="nucleotide sequence ID" value="XM_014296010.1"/>
</dbReference>
<dbReference type="SUPFAM" id="SSF47954">
    <property type="entry name" value="Cyclin-like"/>
    <property type="match status" value="2"/>
</dbReference>
<feature type="domain" description="Cyclin-like" evidence="3">
    <location>
        <begin position="105"/>
        <end position="191"/>
    </location>
</feature>
<dbReference type="InterPro" id="IPR006671">
    <property type="entry name" value="Cyclin_N"/>
</dbReference>
<dbReference type="OrthoDB" id="5590282at2759"/>
<dbReference type="Gene3D" id="1.10.472.10">
    <property type="entry name" value="Cyclin-like"/>
    <property type="match status" value="2"/>
</dbReference>
<proteinExistence type="inferred from homology"/>
<dbReference type="Pfam" id="PF00134">
    <property type="entry name" value="Cyclin_N"/>
    <property type="match status" value="1"/>
</dbReference>
<dbReference type="STRING" id="667725.A0A0L0FNN4"/>
<evidence type="ECO:0000256" key="1">
    <source>
        <dbReference type="ARBA" id="ARBA00023127"/>
    </source>
</evidence>
<name>A0A0L0FNN4_9EUKA</name>
<dbReference type="InterPro" id="IPR013763">
    <property type="entry name" value="Cyclin-like_dom"/>
</dbReference>
<keyword evidence="5" id="KW-1185">Reference proteome</keyword>
<gene>
    <name evidence="4" type="ORF">SARC_09958</name>
</gene>
<dbReference type="PANTHER" id="PTHR10177">
    <property type="entry name" value="CYCLINS"/>
    <property type="match status" value="1"/>
</dbReference>
<keyword evidence="1 2" id="KW-0195">Cyclin</keyword>
<evidence type="ECO:0000313" key="4">
    <source>
        <dbReference type="EMBL" id="KNC77583.1"/>
    </source>
</evidence>
<dbReference type="eggNOG" id="KOG0656">
    <property type="taxonomic scope" value="Eukaryota"/>
</dbReference>
<dbReference type="InterPro" id="IPR039361">
    <property type="entry name" value="Cyclin"/>
</dbReference>
<dbReference type="InterPro" id="IPR036915">
    <property type="entry name" value="Cyclin-like_sf"/>
</dbReference>
<evidence type="ECO:0000313" key="5">
    <source>
        <dbReference type="Proteomes" id="UP000054560"/>
    </source>
</evidence>
<reference evidence="4 5" key="1">
    <citation type="submission" date="2011-02" db="EMBL/GenBank/DDBJ databases">
        <title>The Genome Sequence of Sphaeroforma arctica JP610.</title>
        <authorList>
            <consortium name="The Broad Institute Genome Sequencing Platform"/>
            <person name="Russ C."/>
            <person name="Cuomo C."/>
            <person name="Young S.K."/>
            <person name="Zeng Q."/>
            <person name="Gargeya S."/>
            <person name="Alvarado L."/>
            <person name="Berlin A."/>
            <person name="Chapman S.B."/>
            <person name="Chen Z."/>
            <person name="Freedman E."/>
            <person name="Gellesch M."/>
            <person name="Goldberg J."/>
            <person name="Griggs A."/>
            <person name="Gujja S."/>
            <person name="Heilman E."/>
            <person name="Heiman D."/>
            <person name="Howarth C."/>
            <person name="Mehta T."/>
            <person name="Neiman D."/>
            <person name="Pearson M."/>
            <person name="Roberts A."/>
            <person name="Saif S."/>
            <person name="Shea T."/>
            <person name="Shenoy N."/>
            <person name="Sisk P."/>
            <person name="Stolte C."/>
            <person name="Sykes S."/>
            <person name="White J."/>
            <person name="Yandava C."/>
            <person name="Burger G."/>
            <person name="Gray M.W."/>
            <person name="Holland P.W.H."/>
            <person name="King N."/>
            <person name="Lang F.B.F."/>
            <person name="Roger A.J."/>
            <person name="Ruiz-Trillo I."/>
            <person name="Haas B."/>
            <person name="Nusbaum C."/>
            <person name="Birren B."/>
        </authorList>
    </citation>
    <scope>NUCLEOTIDE SEQUENCE [LARGE SCALE GENOMIC DNA]</scope>
    <source>
        <strain evidence="4 5">JP610</strain>
    </source>
</reference>
<organism evidence="4 5">
    <name type="scientific">Sphaeroforma arctica JP610</name>
    <dbReference type="NCBI Taxonomy" id="667725"/>
    <lineage>
        <taxon>Eukaryota</taxon>
        <taxon>Ichthyosporea</taxon>
        <taxon>Ichthyophonida</taxon>
        <taxon>Sphaeroforma</taxon>
    </lineage>
</organism>